<name>A0A368HBK9_9GAMM</name>
<dbReference type="Pfam" id="PF00563">
    <property type="entry name" value="EAL"/>
    <property type="match status" value="1"/>
</dbReference>
<comment type="caution">
    <text evidence="2">The sequence shown here is derived from an EMBL/GenBank/DDBJ whole genome shotgun (WGS) entry which is preliminary data.</text>
</comment>
<dbReference type="InterPro" id="IPR050706">
    <property type="entry name" value="Cyclic-di-GMP_PDE-like"/>
</dbReference>
<dbReference type="SMART" id="SM00052">
    <property type="entry name" value="EAL"/>
    <property type="match status" value="1"/>
</dbReference>
<accession>A0A368HBK9</accession>
<dbReference type="PANTHER" id="PTHR33121">
    <property type="entry name" value="CYCLIC DI-GMP PHOSPHODIESTERASE PDEF"/>
    <property type="match status" value="1"/>
</dbReference>
<dbReference type="AlphaFoldDB" id="A0A368HBK9"/>
<dbReference type="EMBL" id="PSYR01000002">
    <property type="protein sequence ID" value="RCN55803.1"/>
    <property type="molecule type" value="Genomic_DNA"/>
</dbReference>
<reference evidence="2 3" key="1">
    <citation type="submission" date="2018-02" db="EMBL/GenBank/DDBJ databases">
        <title>Insights into the biology of acidophilic members of the Acidiferrobacteraceae family derived from comparative genomic analyses.</title>
        <authorList>
            <person name="Issotta F."/>
            <person name="Thyssen C."/>
            <person name="Mena C."/>
            <person name="Moya A."/>
            <person name="Bellenberg S."/>
            <person name="Sproer C."/>
            <person name="Covarrubias P.C."/>
            <person name="Sand W."/>
            <person name="Quatrini R."/>
            <person name="Vera M."/>
        </authorList>
    </citation>
    <scope>NUCLEOTIDE SEQUENCE [LARGE SCALE GENOMIC DNA]</scope>
    <source>
        <strain evidence="3">m-1</strain>
    </source>
</reference>
<protein>
    <recommendedName>
        <fullName evidence="1">EAL domain-containing protein</fullName>
    </recommendedName>
</protein>
<sequence length="260" mass="29151">MASCVSANASRASRRRAWPWPSATGNGRSWRASVWVGSGKVVPYRAEAIVAFPSDWAGERLLGRELLRGAVQAPRVWRPQGNWQRWYRVVFEQILPVHVLRCSGLVFINFFSDQILDPMIQGLVRRCPFRDRVVLEWVERPAGARRLARAGGVFQGLREEGFSLAIDDVGAGADGLGRWALVQADFVKASGHLLHRARADVGARAVLRSLGHAIRDEGHARYIVEWVERWDDWWLAQECGADAWQGFLSRKRPVSAGGCE</sequence>
<dbReference type="GO" id="GO:0071111">
    <property type="term" value="F:cyclic-guanylate-specific phosphodiesterase activity"/>
    <property type="evidence" value="ECO:0007669"/>
    <property type="project" value="InterPro"/>
</dbReference>
<evidence type="ECO:0000259" key="1">
    <source>
        <dbReference type="PROSITE" id="PS50883"/>
    </source>
</evidence>
<dbReference type="InterPro" id="IPR035919">
    <property type="entry name" value="EAL_sf"/>
</dbReference>
<evidence type="ECO:0000313" key="3">
    <source>
        <dbReference type="Proteomes" id="UP000253250"/>
    </source>
</evidence>
<gene>
    <name evidence="2" type="ORF">C4900_07740</name>
</gene>
<dbReference type="PROSITE" id="PS50883">
    <property type="entry name" value="EAL"/>
    <property type="match status" value="1"/>
</dbReference>
<keyword evidence="3" id="KW-1185">Reference proteome</keyword>
<organism evidence="2 3">
    <name type="scientific">Acidiferrobacter thiooxydans</name>
    <dbReference type="NCBI Taxonomy" id="163359"/>
    <lineage>
        <taxon>Bacteria</taxon>
        <taxon>Pseudomonadati</taxon>
        <taxon>Pseudomonadota</taxon>
        <taxon>Gammaproteobacteria</taxon>
        <taxon>Acidiferrobacterales</taxon>
        <taxon>Acidiferrobacteraceae</taxon>
        <taxon>Acidiferrobacter</taxon>
    </lineage>
</organism>
<dbReference type="InterPro" id="IPR001633">
    <property type="entry name" value="EAL_dom"/>
</dbReference>
<dbReference type="OrthoDB" id="1673646at2"/>
<dbReference type="SUPFAM" id="SSF141868">
    <property type="entry name" value="EAL domain-like"/>
    <property type="match status" value="1"/>
</dbReference>
<dbReference type="Proteomes" id="UP000253250">
    <property type="component" value="Unassembled WGS sequence"/>
</dbReference>
<dbReference type="PANTHER" id="PTHR33121:SF76">
    <property type="entry name" value="SIGNALING PROTEIN"/>
    <property type="match status" value="1"/>
</dbReference>
<feature type="domain" description="EAL" evidence="1">
    <location>
        <begin position="1"/>
        <end position="260"/>
    </location>
</feature>
<dbReference type="Gene3D" id="3.20.20.450">
    <property type="entry name" value="EAL domain"/>
    <property type="match status" value="1"/>
</dbReference>
<evidence type="ECO:0000313" key="2">
    <source>
        <dbReference type="EMBL" id="RCN55803.1"/>
    </source>
</evidence>
<proteinExistence type="predicted"/>